<evidence type="ECO:0000313" key="3">
    <source>
        <dbReference type="Proteomes" id="UP000250043"/>
    </source>
</evidence>
<feature type="transmembrane region" description="Helical" evidence="1">
    <location>
        <begin position="27"/>
        <end position="47"/>
    </location>
</feature>
<keyword evidence="3" id="KW-1185">Reference proteome</keyword>
<feature type="transmembrane region" description="Helical" evidence="1">
    <location>
        <begin position="235"/>
        <end position="253"/>
    </location>
</feature>
<proteinExistence type="predicted"/>
<keyword evidence="1" id="KW-1133">Transmembrane helix</keyword>
<name>A0A8E2DJS6_9APHY</name>
<organism evidence="2 3">
    <name type="scientific">Obba rivulosa</name>
    <dbReference type="NCBI Taxonomy" id="1052685"/>
    <lineage>
        <taxon>Eukaryota</taxon>
        <taxon>Fungi</taxon>
        <taxon>Dikarya</taxon>
        <taxon>Basidiomycota</taxon>
        <taxon>Agaricomycotina</taxon>
        <taxon>Agaricomycetes</taxon>
        <taxon>Polyporales</taxon>
        <taxon>Gelatoporiaceae</taxon>
        <taxon>Obba</taxon>
    </lineage>
</organism>
<feature type="transmembrane region" description="Helical" evidence="1">
    <location>
        <begin position="103"/>
        <end position="121"/>
    </location>
</feature>
<dbReference type="Proteomes" id="UP000250043">
    <property type="component" value="Unassembled WGS sequence"/>
</dbReference>
<feature type="transmembrane region" description="Helical" evidence="1">
    <location>
        <begin position="180"/>
        <end position="199"/>
    </location>
</feature>
<dbReference type="OrthoDB" id="3230658at2759"/>
<dbReference type="EMBL" id="KV722429">
    <property type="protein sequence ID" value="OCH89336.1"/>
    <property type="molecule type" value="Genomic_DNA"/>
</dbReference>
<protein>
    <submittedName>
        <fullName evidence="2">Uncharacterized protein</fullName>
    </submittedName>
</protein>
<reference evidence="2 3" key="1">
    <citation type="submission" date="2016-07" db="EMBL/GenBank/DDBJ databases">
        <title>Draft genome of the white-rot fungus Obba rivulosa 3A-2.</title>
        <authorList>
            <consortium name="DOE Joint Genome Institute"/>
            <person name="Miettinen O."/>
            <person name="Riley R."/>
            <person name="Acob R."/>
            <person name="Barry K."/>
            <person name="Cullen D."/>
            <person name="De Vries R."/>
            <person name="Hainaut M."/>
            <person name="Hatakka A."/>
            <person name="Henrissat B."/>
            <person name="Hilden K."/>
            <person name="Kuo R."/>
            <person name="Labutti K."/>
            <person name="Lipzen A."/>
            <person name="Makela M.R."/>
            <person name="Sandor L."/>
            <person name="Spatafora J.W."/>
            <person name="Grigoriev I.V."/>
            <person name="Hibbett D.S."/>
        </authorList>
    </citation>
    <scope>NUCLEOTIDE SEQUENCE [LARGE SCALE GENOMIC DNA]</scope>
    <source>
        <strain evidence="2 3">3A-2</strain>
    </source>
</reference>
<gene>
    <name evidence="2" type="ORF">OBBRIDRAFT_756712</name>
</gene>
<accession>A0A8E2DJS6</accession>
<feature type="transmembrane region" description="Helical" evidence="1">
    <location>
        <begin position="59"/>
        <end position="83"/>
    </location>
</feature>
<keyword evidence="1" id="KW-0812">Transmembrane</keyword>
<dbReference type="AlphaFoldDB" id="A0A8E2DJS6"/>
<feature type="transmembrane region" description="Helical" evidence="1">
    <location>
        <begin position="133"/>
        <end position="160"/>
    </location>
</feature>
<evidence type="ECO:0000256" key="1">
    <source>
        <dbReference type="SAM" id="Phobius"/>
    </source>
</evidence>
<keyword evidence="1" id="KW-0472">Membrane</keyword>
<evidence type="ECO:0000313" key="2">
    <source>
        <dbReference type="EMBL" id="OCH89336.1"/>
    </source>
</evidence>
<sequence length="341" mass="37853">MASPNITQIILELPNPLTPMAFLPPDIAYQTTIGSYILVGSLGALVWDLLTNMYNDYRLLFKFRVGLPTIVYFVSRTAALFYVLASTIFETAPAGRCSALEKVVDIVYPIVVSSTCLLFFFRIRAVFDQSKMIVGFFFVVWLSVLGGTLTIVTAVTAINIGPTNYCLNASLKSYASAAGITPLIHDTLVFLAISFRLLMNSHVDYSRDWKRQFKAFTTGEYLPAFSRALFQDGQLYYMFTVGSNLLTVIMVYAPGVPVTYRTMFTVPNVVLTNAMSCRIFRSTKFGLIKDVSMSSTMNRSTTQAGSIPLSFRKNGSYRKDELASDLTSTAIEVTKVVDYSV</sequence>